<dbReference type="EMBL" id="JAZGQO010000008">
    <property type="protein sequence ID" value="KAK6178709.1"/>
    <property type="molecule type" value="Genomic_DNA"/>
</dbReference>
<dbReference type="AlphaFoldDB" id="A0AAN8PLA2"/>
<protein>
    <submittedName>
        <fullName evidence="2">Uncharacterized protein</fullName>
    </submittedName>
</protein>
<proteinExistence type="predicted"/>
<keyword evidence="3" id="KW-1185">Reference proteome</keyword>
<gene>
    <name evidence="2" type="ORF">SNE40_011230</name>
</gene>
<evidence type="ECO:0000256" key="1">
    <source>
        <dbReference type="SAM" id="MobiDB-lite"/>
    </source>
</evidence>
<comment type="caution">
    <text evidence="2">The sequence shown here is derived from an EMBL/GenBank/DDBJ whole genome shotgun (WGS) entry which is preliminary data.</text>
</comment>
<name>A0AAN8PLA2_PATCE</name>
<sequence length="159" mass="18291">MKSYFEGKPDLKLDEILNVIKAFYKEENSTELYNQLTNLTQQRNETALSFVMKALDLRQRLIFASRQHSGLSYDTDLVDSVLKRTLYTGIINENIRGEVKILLDKGSTDEQLLSGVNMAMSRETERAAKFTKTRVASVQEPYEGKEKAKDRKDPREGMF</sequence>
<accession>A0AAN8PLA2</accession>
<evidence type="ECO:0000313" key="3">
    <source>
        <dbReference type="Proteomes" id="UP001347796"/>
    </source>
</evidence>
<reference evidence="2 3" key="1">
    <citation type="submission" date="2024-01" db="EMBL/GenBank/DDBJ databases">
        <title>The genome of the rayed Mediterranean limpet Patella caerulea (Linnaeus, 1758).</title>
        <authorList>
            <person name="Anh-Thu Weber A."/>
            <person name="Halstead-Nussloch G."/>
        </authorList>
    </citation>
    <scope>NUCLEOTIDE SEQUENCE [LARGE SCALE GENOMIC DNA]</scope>
    <source>
        <strain evidence="2">AATW-2023a</strain>
        <tissue evidence="2">Whole specimen</tissue>
    </source>
</reference>
<evidence type="ECO:0000313" key="2">
    <source>
        <dbReference type="EMBL" id="KAK6178709.1"/>
    </source>
</evidence>
<feature type="compositionally biased region" description="Basic and acidic residues" evidence="1">
    <location>
        <begin position="142"/>
        <end position="159"/>
    </location>
</feature>
<dbReference type="Proteomes" id="UP001347796">
    <property type="component" value="Unassembled WGS sequence"/>
</dbReference>
<feature type="region of interest" description="Disordered" evidence="1">
    <location>
        <begin position="133"/>
        <end position="159"/>
    </location>
</feature>
<organism evidence="2 3">
    <name type="scientific">Patella caerulea</name>
    <name type="common">Rayed Mediterranean limpet</name>
    <dbReference type="NCBI Taxonomy" id="87958"/>
    <lineage>
        <taxon>Eukaryota</taxon>
        <taxon>Metazoa</taxon>
        <taxon>Spiralia</taxon>
        <taxon>Lophotrochozoa</taxon>
        <taxon>Mollusca</taxon>
        <taxon>Gastropoda</taxon>
        <taxon>Patellogastropoda</taxon>
        <taxon>Patelloidea</taxon>
        <taxon>Patellidae</taxon>
        <taxon>Patella</taxon>
    </lineage>
</organism>